<feature type="domain" description="Glycosyl transferase family 1" evidence="2">
    <location>
        <begin position="212"/>
        <end position="337"/>
    </location>
</feature>
<dbReference type="InterPro" id="IPR001296">
    <property type="entry name" value="Glyco_trans_1"/>
</dbReference>
<reference evidence="3 4" key="1">
    <citation type="submission" date="2018-08" db="EMBL/GenBank/DDBJ databases">
        <title>Komagataeibacter sp. AV 382.</title>
        <authorList>
            <person name="Skraban J."/>
            <person name="Trcek J."/>
        </authorList>
    </citation>
    <scope>NUCLEOTIDE SEQUENCE [LARGE SCALE GENOMIC DNA]</scope>
    <source>
        <strain evidence="3 4">AV 382</strain>
    </source>
</reference>
<dbReference type="OrthoDB" id="9790710at2"/>
<proteinExistence type="predicted"/>
<dbReference type="Gene3D" id="3.40.50.2000">
    <property type="entry name" value="Glycogen Phosphorylase B"/>
    <property type="match status" value="1"/>
</dbReference>
<comment type="caution">
    <text evidence="3">The sequence shown here is derived from an EMBL/GenBank/DDBJ whole genome shotgun (WGS) entry which is preliminary data.</text>
</comment>
<keyword evidence="4" id="KW-1185">Reference proteome</keyword>
<dbReference type="Pfam" id="PF00534">
    <property type="entry name" value="Glycos_transf_1"/>
    <property type="match status" value="1"/>
</dbReference>
<dbReference type="SUPFAM" id="SSF53756">
    <property type="entry name" value="UDP-Glycosyltransferase/glycogen phosphorylase"/>
    <property type="match status" value="1"/>
</dbReference>
<dbReference type="EMBL" id="QUWV01000099">
    <property type="protein sequence ID" value="RFD19380.1"/>
    <property type="molecule type" value="Genomic_DNA"/>
</dbReference>
<keyword evidence="1 3" id="KW-0808">Transferase</keyword>
<organism evidence="3 4">
    <name type="scientific">Komagataeibacter melaceti</name>
    <dbReference type="NCBI Taxonomy" id="2766577"/>
    <lineage>
        <taxon>Bacteria</taxon>
        <taxon>Pseudomonadati</taxon>
        <taxon>Pseudomonadota</taxon>
        <taxon>Alphaproteobacteria</taxon>
        <taxon>Acetobacterales</taxon>
        <taxon>Acetobacteraceae</taxon>
        <taxon>Komagataeibacter</taxon>
    </lineage>
</organism>
<accession>A0A371YYQ4</accession>
<evidence type="ECO:0000259" key="2">
    <source>
        <dbReference type="Pfam" id="PF00534"/>
    </source>
</evidence>
<evidence type="ECO:0000256" key="1">
    <source>
        <dbReference type="ARBA" id="ARBA00022679"/>
    </source>
</evidence>
<dbReference type="PANTHER" id="PTHR46401:SF2">
    <property type="entry name" value="GLYCOSYLTRANSFERASE WBBK-RELATED"/>
    <property type="match status" value="1"/>
</dbReference>
<name>A0A371YYQ4_9PROT</name>
<dbReference type="Proteomes" id="UP000262371">
    <property type="component" value="Unassembled WGS sequence"/>
</dbReference>
<evidence type="ECO:0000313" key="4">
    <source>
        <dbReference type="Proteomes" id="UP000262371"/>
    </source>
</evidence>
<sequence length="398" mass="44082">MDVSRLLSRAGNPVPTGIDRVEMEYVRYLLDHAAQRTVFVAMHPFGHIGMLEHAEVIEFIEQTEALWDGRETSPRTATWNARRLVFARTLLSRRNVATGGIYLLLSHHHLNRPEAIARFIRRHKAVFVPMVHDLIPLEFPEYARPAEPARHQRRIATVTSLAQGVIVPSQVVADSLAPFVTRSGRDITVTVIPHGLHLHALQPAPVAATPAARQERPYFVSLGTIEPRKNHLLLLNIWRDLVHEMGDAAPQLILVGRRGWENENIIDMLERCPALRGHVVEHNDLSDLQVVTLLQHSQGLLFPSFAEGFGLPLAEALALGVPCICSDLPVFREVAGNVATYLDPLDGPGWREAILAHMPQARPHRPTPAEVATLGFADWPAQAAKGIDFADAIATGRA</sequence>
<dbReference type="GO" id="GO:0016757">
    <property type="term" value="F:glycosyltransferase activity"/>
    <property type="evidence" value="ECO:0007669"/>
    <property type="project" value="InterPro"/>
</dbReference>
<dbReference type="AlphaFoldDB" id="A0A371YYQ4"/>
<dbReference type="CDD" id="cd03809">
    <property type="entry name" value="GT4_MtfB-like"/>
    <property type="match status" value="1"/>
</dbReference>
<protein>
    <submittedName>
        <fullName evidence="3">Glycosyltransferase family 1 protein</fullName>
    </submittedName>
</protein>
<dbReference type="PANTHER" id="PTHR46401">
    <property type="entry name" value="GLYCOSYLTRANSFERASE WBBK-RELATED"/>
    <property type="match status" value="1"/>
</dbReference>
<evidence type="ECO:0000313" key="3">
    <source>
        <dbReference type="EMBL" id="RFD19380.1"/>
    </source>
</evidence>
<gene>
    <name evidence="3" type="ORF">DY926_11530</name>
</gene>